<sequence length="304" mass="31277">MRIVVYGAGSLGSLLGGLLQTGGHDVVLVGRDPHVTTVRSDGLRVETPDGTETVHPDATTDGADLTAELALVTVKAFDTDTAAADLATGTFDAVCSLQNGMGNEATLAAEVDCPVYAGTVTYGAILHKAGRVECTGVGEVVVGSPEGGAGPVDDLLERALVGGNLAAAVVDDMPRRLWEKLAVNAGINTVTALTRSENGALLDGTASGLARDAARETARVARGHDVSLSNREAVAAVESVAETTAANTSSMLQDVESGRRTEVDAITGYVVDRAGEIRDADVAVPVCETTTRLLRAWEEARGLR</sequence>
<keyword evidence="5 10" id="KW-0173">Coenzyme A biosynthesis</keyword>
<dbReference type="SUPFAM" id="SSF51735">
    <property type="entry name" value="NAD(P)-binding Rossmann-fold domains"/>
    <property type="match status" value="1"/>
</dbReference>
<dbReference type="EMBL" id="JBHUDO010000003">
    <property type="protein sequence ID" value="MFD1646957.1"/>
    <property type="molecule type" value="Genomic_DNA"/>
</dbReference>
<dbReference type="GO" id="GO:0015937">
    <property type="term" value="P:coenzyme A biosynthetic process"/>
    <property type="evidence" value="ECO:0007669"/>
    <property type="project" value="UniProtKB-KW"/>
</dbReference>
<comment type="catalytic activity">
    <reaction evidence="9">
        <text>(R)-pantoate + NAD(+) = 2-dehydropantoate + NADH + H(+)</text>
        <dbReference type="Rhea" id="RHEA:61292"/>
        <dbReference type="ChEBI" id="CHEBI:11561"/>
        <dbReference type="ChEBI" id="CHEBI:15378"/>
        <dbReference type="ChEBI" id="CHEBI:15980"/>
        <dbReference type="ChEBI" id="CHEBI:57540"/>
        <dbReference type="ChEBI" id="CHEBI:57945"/>
    </reaction>
    <physiologicalReaction direction="right-to-left" evidence="9">
        <dbReference type="Rhea" id="RHEA:61294"/>
    </physiologicalReaction>
</comment>
<evidence type="ECO:0000256" key="3">
    <source>
        <dbReference type="ARBA" id="ARBA00013014"/>
    </source>
</evidence>
<accession>A0ABD6DL88</accession>
<comment type="catalytic activity">
    <reaction evidence="8">
        <text>(R)-pantoate + NADP(+) = 2-dehydropantoate + NADPH + H(+)</text>
        <dbReference type="Rhea" id="RHEA:16233"/>
        <dbReference type="ChEBI" id="CHEBI:11561"/>
        <dbReference type="ChEBI" id="CHEBI:15378"/>
        <dbReference type="ChEBI" id="CHEBI:15980"/>
        <dbReference type="ChEBI" id="CHEBI:57783"/>
        <dbReference type="ChEBI" id="CHEBI:58349"/>
        <dbReference type="EC" id="1.1.1.169"/>
    </reaction>
    <physiologicalReaction direction="right-to-left" evidence="8">
        <dbReference type="Rhea" id="RHEA:16235"/>
    </physiologicalReaction>
</comment>
<dbReference type="InterPro" id="IPR036291">
    <property type="entry name" value="NAD(P)-bd_dom_sf"/>
</dbReference>
<dbReference type="InterPro" id="IPR013752">
    <property type="entry name" value="KPA_reductase"/>
</dbReference>
<dbReference type="EC" id="1.1.1.169" evidence="3 10"/>
<keyword evidence="14" id="KW-1185">Reference proteome</keyword>
<dbReference type="AlphaFoldDB" id="A0ABD6DL88"/>
<dbReference type="SUPFAM" id="SSF48179">
    <property type="entry name" value="6-phosphogluconate dehydrogenase C-terminal domain-like"/>
    <property type="match status" value="1"/>
</dbReference>
<comment type="pathway">
    <text evidence="1 10">Cofactor biosynthesis; coenzyme A biosynthesis.</text>
</comment>
<comment type="similarity">
    <text evidence="2 10">Belongs to the ketopantoate reductase family.</text>
</comment>
<comment type="caution">
    <text evidence="13">The sequence shown here is derived from an EMBL/GenBank/DDBJ whole genome shotgun (WGS) entry which is preliminary data.</text>
</comment>
<dbReference type="InterPro" id="IPR050838">
    <property type="entry name" value="Ketopantoate_reductase"/>
</dbReference>
<dbReference type="InterPro" id="IPR013328">
    <property type="entry name" value="6PGD_dom2"/>
</dbReference>
<proteinExistence type="inferred from homology"/>
<evidence type="ECO:0000256" key="9">
    <source>
        <dbReference type="ARBA" id="ARBA00048196"/>
    </source>
</evidence>
<feature type="domain" description="Ketopantoate reductase N-terminal" evidence="11">
    <location>
        <begin position="3"/>
        <end position="145"/>
    </location>
</feature>
<dbReference type="RefSeq" id="WP_256400972.1">
    <property type="nucleotide sequence ID" value="NZ_JANHJR010000003.1"/>
</dbReference>
<evidence type="ECO:0000259" key="11">
    <source>
        <dbReference type="Pfam" id="PF02558"/>
    </source>
</evidence>
<dbReference type="InterPro" id="IPR008927">
    <property type="entry name" value="6-PGluconate_DH-like_C_sf"/>
</dbReference>
<comment type="function">
    <text evidence="10">Catalyzes the NADPH-dependent reduction of ketopantoate into pantoic acid.</text>
</comment>
<evidence type="ECO:0000313" key="14">
    <source>
        <dbReference type="Proteomes" id="UP001597034"/>
    </source>
</evidence>
<feature type="domain" description="Ketopantoate reductase C-terminal" evidence="12">
    <location>
        <begin position="175"/>
        <end position="296"/>
    </location>
</feature>
<dbReference type="NCBIfam" id="TIGR00745">
    <property type="entry name" value="apbA_panE"/>
    <property type="match status" value="1"/>
</dbReference>
<protein>
    <recommendedName>
        <fullName evidence="3 10">2-dehydropantoate 2-reductase</fullName>
        <ecNumber evidence="3 10">1.1.1.169</ecNumber>
    </recommendedName>
    <alternativeName>
        <fullName evidence="7 10">Ketopantoate reductase</fullName>
    </alternativeName>
</protein>
<evidence type="ECO:0000256" key="6">
    <source>
        <dbReference type="ARBA" id="ARBA00023002"/>
    </source>
</evidence>
<dbReference type="PANTHER" id="PTHR43765">
    <property type="entry name" value="2-DEHYDROPANTOATE 2-REDUCTASE-RELATED"/>
    <property type="match status" value="1"/>
</dbReference>
<evidence type="ECO:0000256" key="10">
    <source>
        <dbReference type="RuleBase" id="RU362068"/>
    </source>
</evidence>
<dbReference type="InterPro" id="IPR013332">
    <property type="entry name" value="KPR_N"/>
</dbReference>
<dbReference type="InterPro" id="IPR003710">
    <property type="entry name" value="ApbA"/>
</dbReference>
<keyword evidence="6 10" id="KW-0560">Oxidoreductase</keyword>
<evidence type="ECO:0000259" key="12">
    <source>
        <dbReference type="Pfam" id="PF08546"/>
    </source>
</evidence>
<dbReference type="Gene3D" id="3.40.50.720">
    <property type="entry name" value="NAD(P)-binding Rossmann-like Domain"/>
    <property type="match status" value="1"/>
</dbReference>
<dbReference type="GO" id="GO:0008677">
    <property type="term" value="F:2-dehydropantoate 2-reductase activity"/>
    <property type="evidence" value="ECO:0007669"/>
    <property type="project" value="UniProtKB-EC"/>
</dbReference>
<reference evidence="13 14" key="1">
    <citation type="journal article" date="2019" name="Int. J. Syst. Evol. Microbiol.">
        <title>The Global Catalogue of Microorganisms (GCM) 10K type strain sequencing project: providing services to taxonomists for standard genome sequencing and annotation.</title>
        <authorList>
            <consortium name="The Broad Institute Genomics Platform"/>
            <consortium name="The Broad Institute Genome Sequencing Center for Infectious Disease"/>
            <person name="Wu L."/>
            <person name="Ma J."/>
        </authorList>
    </citation>
    <scope>NUCLEOTIDE SEQUENCE [LARGE SCALE GENOMIC DNA]</scope>
    <source>
        <strain evidence="13 14">CGMCC 1.10390</strain>
    </source>
</reference>
<organism evidence="13 14">
    <name type="scientific">Haloarchaeobius litoreus</name>
    <dbReference type="NCBI Taxonomy" id="755306"/>
    <lineage>
        <taxon>Archaea</taxon>
        <taxon>Methanobacteriati</taxon>
        <taxon>Methanobacteriota</taxon>
        <taxon>Stenosarchaea group</taxon>
        <taxon>Halobacteria</taxon>
        <taxon>Halobacteriales</taxon>
        <taxon>Halorubellaceae</taxon>
        <taxon>Haloarchaeobius</taxon>
    </lineage>
</organism>
<gene>
    <name evidence="13" type="ORF">ACFSBL_14800</name>
</gene>
<name>A0ABD6DL88_9EURY</name>
<evidence type="ECO:0000256" key="5">
    <source>
        <dbReference type="ARBA" id="ARBA00022993"/>
    </source>
</evidence>
<dbReference type="PANTHER" id="PTHR43765:SF2">
    <property type="entry name" value="2-DEHYDROPANTOATE 2-REDUCTASE"/>
    <property type="match status" value="1"/>
</dbReference>
<evidence type="ECO:0000256" key="1">
    <source>
        <dbReference type="ARBA" id="ARBA00004724"/>
    </source>
</evidence>
<dbReference type="Pfam" id="PF08546">
    <property type="entry name" value="ApbA_C"/>
    <property type="match status" value="1"/>
</dbReference>
<evidence type="ECO:0000313" key="13">
    <source>
        <dbReference type="EMBL" id="MFD1646957.1"/>
    </source>
</evidence>
<dbReference type="Pfam" id="PF02558">
    <property type="entry name" value="ApbA"/>
    <property type="match status" value="1"/>
</dbReference>
<evidence type="ECO:0000256" key="8">
    <source>
        <dbReference type="ARBA" id="ARBA00047506"/>
    </source>
</evidence>
<evidence type="ECO:0000256" key="7">
    <source>
        <dbReference type="ARBA" id="ARBA00032024"/>
    </source>
</evidence>
<keyword evidence="4 10" id="KW-0521">NADP</keyword>
<evidence type="ECO:0000256" key="4">
    <source>
        <dbReference type="ARBA" id="ARBA00022857"/>
    </source>
</evidence>
<dbReference type="Gene3D" id="1.10.1040.10">
    <property type="entry name" value="N-(1-d-carboxylethyl)-l-norvaline Dehydrogenase, domain 2"/>
    <property type="match status" value="1"/>
</dbReference>
<evidence type="ECO:0000256" key="2">
    <source>
        <dbReference type="ARBA" id="ARBA00007870"/>
    </source>
</evidence>
<dbReference type="Proteomes" id="UP001597034">
    <property type="component" value="Unassembled WGS sequence"/>
</dbReference>